<organism evidence="2">
    <name type="scientific">marine sediment metagenome</name>
    <dbReference type="NCBI Taxonomy" id="412755"/>
    <lineage>
        <taxon>unclassified sequences</taxon>
        <taxon>metagenomes</taxon>
        <taxon>ecological metagenomes</taxon>
    </lineage>
</organism>
<reference evidence="2" key="1">
    <citation type="journal article" date="2015" name="Nature">
        <title>Complex archaea that bridge the gap between prokaryotes and eukaryotes.</title>
        <authorList>
            <person name="Spang A."/>
            <person name="Saw J.H."/>
            <person name="Jorgensen S.L."/>
            <person name="Zaremba-Niedzwiedzka K."/>
            <person name="Martijn J."/>
            <person name="Lind A.E."/>
            <person name="van Eijk R."/>
            <person name="Schleper C."/>
            <person name="Guy L."/>
            <person name="Ettema T.J."/>
        </authorList>
    </citation>
    <scope>NUCLEOTIDE SEQUENCE</scope>
</reference>
<name>A0A0F9KL63_9ZZZZ</name>
<dbReference type="NCBIfam" id="TIGR04391">
    <property type="entry name" value="CcmD_alt_fam"/>
    <property type="match status" value="1"/>
</dbReference>
<proteinExistence type="predicted"/>
<evidence type="ECO:0000256" key="1">
    <source>
        <dbReference type="SAM" id="Phobius"/>
    </source>
</evidence>
<dbReference type="InterPro" id="IPR030888">
    <property type="entry name" value="Put_ccm"/>
</dbReference>
<keyword evidence="1" id="KW-1133">Transmembrane helix</keyword>
<evidence type="ECO:0000313" key="2">
    <source>
        <dbReference type="EMBL" id="KKM82859.1"/>
    </source>
</evidence>
<dbReference type="EMBL" id="LAZR01007799">
    <property type="protein sequence ID" value="KKM82859.1"/>
    <property type="molecule type" value="Genomic_DNA"/>
</dbReference>
<dbReference type="AlphaFoldDB" id="A0A0F9KL63"/>
<comment type="caution">
    <text evidence="2">The sequence shown here is derived from an EMBL/GenBank/DDBJ whole genome shotgun (WGS) entry which is preliminary data.</text>
</comment>
<gene>
    <name evidence="2" type="ORF">LCGC14_1315370</name>
</gene>
<sequence>MGNEIYLISAYAVSWVGIACYVYINIRKLDVIERKITDLEEKIGG</sequence>
<protein>
    <recommendedName>
        <fullName evidence="3">CcmD family protein</fullName>
    </recommendedName>
</protein>
<feature type="transmembrane region" description="Helical" evidence="1">
    <location>
        <begin position="6"/>
        <end position="26"/>
    </location>
</feature>
<keyword evidence="1" id="KW-0812">Transmembrane</keyword>
<accession>A0A0F9KL63</accession>
<evidence type="ECO:0008006" key="3">
    <source>
        <dbReference type="Google" id="ProtNLM"/>
    </source>
</evidence>
<keyword evidence="1" id="KW-0472">Membrane</keyword>